<dbReference type="GO" id="GO:0004373">
    <property type="term" value="F:alpha-1,4-glucan glucosyltransferase (UDP-glucose donor) activity"/>
    <property type="evidence" value="ECO:0007669"/>
    <property type="project" value="InterPro"/>
</dbReference>
<dbReference type="InterPro" id="IPR013534">
    <property type="entry name" value="Starch_synth_cat_dom"/>
</dbReference>
<dbReference type="Gramene" id="AUR62006085-RA">
    <property type="protein sequence ID" value="AUR62006085-RA:cds"/>
    <property type="gene ID" value="AUR62006085"/>
</dbReference>
<evidence type="ECO:0000256" key="5">
    <source>
        <dbReference type="ARBA" id="ARBA00022640"/>
    </source>
</evidence>
<feature type="domain" description="Glycosyl transferase family 1" evidence="12">
    <location>
        <begin position="502"/>
        <end position="621"/>
    </location>
</feature>
<keyword evidence="5" id="KW-0934">Plastid</keyword>
<evidence type="ECO:0000313" key="15">
    <source>
        <dbReference type="Proteomes" id="UP000596660"/>
    </source>
</evidence>
<keyword evidence="9" id="KW-0809">Transit peptide</keyword>
<dbReference type="AlphaFoldDB" id="A0A803L2J6"/>
<keyword evidence="15" id="KW-1185">Reference proteome</keyword>
<evidence type="ECO:0000259" key="12">
    <source>
        <dbReference type="Pfam" id="PF00534"/>
    </source>
</evidence>
<evidence type="ECO:0000256" key="3">
    <source>
        <dbReference type="ARBA" id="ARBA00010281"/>
    </source>
</evidence>
<dbReference type="CDD" id="cd03791">
    <property type="entry name" value="GT5_Glycogen_synthase_DULL1-like"/>
    <property type="match status" value="1"/>
</dbReference>
<dbReference type="OMA" id="NEHESSW"/>
<feature type="domain" description="Starch synthase catalytic" evidence="13">
    <location>
        <begin position="199"/>
        <end position="448"/>
    </location>
</feature>
<dbReference type="GO" id="GO:0019252">
    <property type="term" value="P:starch biosynthetic process"/>
    <property type="evidence" value="ECO:0007669"/>
    <property type="project" value="UniProtKB-UniRule"/>
</dbReference>
<dbReference type="GO" id="GO:0010021">
    <property type="term" value="P:amylopectin biosynthetic process"/>
    <property type="evidence" value="ECO:0007669"/>
    <property type="project" value="EnsemblPlants"/>
</dbReference>
<sequence>MESLSLQSFHINGLNYRSKLNFASNPSEFRAINQLGFDYFWKQRCKRLSFPVKSQSFSGKNEGGVSSSKDVSYFAIEEQQGDEGHLGHLIGPVKDASGAIVSFNLYSQSANTDSSDSNVNAVLDLDKQDEVQGDYDIKEDVWKVREATDSEGEEKISSGLPSSFVFEQGVRKEILAEDLLEETVVEGEEKTSVKVKLSIVFVTAEAAPYSKTGGLGDVCGSLPIALAERGHRVMVIAPRYIHGTAADKIYAGAFDADCRIKVNCFGGEQEVAFFHQYRDGVDWVFVDHPSYHRPGNPYGDSFGAFGDNQFRFTLLCHAACEAPLVLPLGGYTYGEKCLFLVNDWHAAKYRPYGVYKDARSILVIHNLSHQGVEPAVTYDNLGIPPQWYGALEWVFPEWARAHELDKGEAVNILKGAIVTADRILTVSQGYSWEITTVEGGYGLHELLTSRKFVLNGIINGINTSEWDPSNDAHIAAPYSIDDLSGKAQCKAALQKELGLPLKPDCPLIGFIGRLDYQKGIDIIQAAIPELMGDDVQFVMLGTGDSKYESWMRATEVTYKDKFRGWVGFSVPISHRITAGCDILLMPSRFEPCGLNQLYAMRYGTIPVVHSTGGLRDTVETYNPFAVGTDDSGTGTGSLYFLGSSSSISQYIKNEKIKFALGLIQALRNALKTYREYKGSWLGLMKRGMQQDFTWDSAAAHYEQVFEWALTDPPYC</sequence>
<evidence type="ECO:0000256" key="2">
    <source>
        <dbReference type="ARBA" id="ARBA00004727"/>
    </source>
</evidence>
<name>A0A803L2J6_CHEQI</name>
<comment type="pathway">
    <text evidence="2 11">Glycan biosynthesis; starch biosynthesis.</text>
</comment>
<keyword evidence="7" id="KW-0808">Transferase</keyword>
<dbReference type="FunFam" id="3.40.50.2000:FF:000048">
    <property type="entry name" value="Starch synthase, chloroplastic/amyloplastic"/>
    <property type="match status" value="1"/>
</dbReference>
<dbReference type="GO" id="GO:0009501">
    <property type="term" value="C:amyloplast"/>
    <property type="evidence" value="ECO:0007669"/>
    <property type="project" value="UniProtKB-SubCell"/>
</dbReference>
<evidence type="ECO:0000256" key="8">
    <source>
        <dbReference type="ARBA" id="ARBA00022922"/>
    </source>
</evidence>
<dbReference type="EC" id="2.4.1.-" evidence="11"/>
<dbReference type="Gene3D" id="3.40.50.2000">
    <property type="entry name" value="Glycogen Phosphorylase B"/>
    <property type="match status" value="2"/>
</dbReference>
<dbReference type="NCBIfam" id="TIGR02095">
    <property type="entry name" value="glgA"/>
    <property type="match status" value="1"/>
</dbReference>
<dbReference type="Proteomes" id="UP000596660">
    <property type="component" value="Unplaced"/>
</dbReference>
<proteinExistence type="inferred from homology"/>
<keyword evidence="4 11" id="KW-0150">Chloroplast</keyword>
<evidence type="ECO:0000256" key="6">
    <source>
        <dbReference type="ARBA" id="ARBA00022676"/>
    </source>
</evidence>
<evidence type="ECO:0000256" key="1">
    <source>
        <dbReference type="ARBA" id="ARBA00001478"/>
    </source>
</evidence>
<keyword evidence="10 11" id="KW-0035">Amyloplast</keyword>
<keyword evidence="6 11" id="KW-0328">Glycosyltransferase</keyword>
<dbReference type="EnsemblPlants" id="AUR62006085-RA">
    <property type="protein sequence ID" value="AUR62006085-RA:cds"/>
    <property type="gene ID" value="AUR62006085"/>
</dbReference>
<comment type="catalytic activity">
    <reaction evidence="1">
        <text>[(1-&gt;4)-alpha-D-glucosyl](n) + ADP-alpha-D-glucose = [(1-&gt;4)-alpha-D-glucosyl](n+1) + ADP + H(+)</text>
        <dbReference type="Rhea" id="RHEA:18189"/>
        <dbReference type="Rhea" id="RHEA-COMP:9584"/>
        <dbReference type="Rhea" id="RHEA-COMP:9587"/>
        <dbReference type="ChEBI" id="CHEBI:15378"/>
        <dbReference type="ChEBI" id="CHEBI:15444"/>
        <dbReference type="ChEBI" id="CHEBI:57498"/>
        <dbReference type="ChEBI" id="CHEBI:456216"/>
        <dbReference type="EC" id="2.4.1.21"/>
    </reaction>
</comment>
<evidence type="ECO:0000256" key="11">
    <source>
        <dbReference type="RuleBase" id="RU361232"/>
    </source>
</evidence>
<dbReference type="PANTHER" id="PTHR45825">
    <property type="entry name" value="GRANULE-BOUND STARCH SYNTHASE 1, CHLOROPLASTIC/AMYLOPLASTIC"/>
    <property type="match status" value="1"/>
</dbReference>
<comment type="similarity">
    <text evidence="3 11">Belongs to the glycosyltransferase 1 family. Bacterial/plant glycogen synthase subfamily.</text>
</comment>
<evidence type="ECO:0000256" key="10">
    <source>
        <dbReference type="ARBA" id="ARBA00023234"/>
    </source>
</evidence>
<organism evidence="14 15">
    <name type="scientific">Chenopodium quinoa</name>
    <name type="common">Quinoa</name>
    <dbReference type="NCBI Taxonomy" id="63459"/>
    <lineage>
        <taxon>Eukaryota</taxon>
        <taxon>Viridiplantae</taxon>
        <taxon>Streptophyta</taxon>
        <taxon>Embryophyta</taxon>
        <taxon>Tracheophyta</taxon>
        <taxon>Spermatophyta</taxon>
        <taxon>Magnoliopsida</taxon>
        <taxon>eudicotyledons</taxon>
        <taxon>Gunneridae</taxon>
        <taxon>Pentapetalae</taxon>
        <taxon>Caryophyllales</taxon>
        <taxon>Chenopodiaceae</taxon>
        <taxon>Chenopodioideae</taxon>
        <taxon>Atripliceae</taxon>
        <taxon>Chenopodium</taxon>
    </lineage>
</organism>
<reference evidence="14" key="2">
    <citation type="submission" date="2021-03" db="UniProtKB">
        <authorList>
            <consortium name="EnsemblPlants"/>
        </authorList>
    </citation>
    <scope>IDENTIFICATION</scope>
</reference>
<dbReference type="InterPro" id="IPR001296">
    <property type="entry name" value="Glyco_trans_1"/>
</dbReference>
<dbReference type="SUPFAM" id="SSF53756">
    <property type="entry name" value="UDP-Glycosyltransferase/glycogen phosphorylase"/>
    <property type="match status" value="1"/>
</dbReference>
<dbReference type="InterPro" id="IPR011835">
    <property type="entry name" value="GS/SS"/>
</dbReference>
<dbReference type="Pfam" id="PF08323">
    <property type="entry name" value="Glyco_transf_5"/>
    <property type="match status" value="1"/>
</dbReference>
<accession>A0A803L2J6</accession>
<evidence type="ECO:0000259" key="13">
    <source>
        <dbReference type="Pfam" id="PF08323"/>
    </source>
</evidence>
<evidence type="ECO:0000256" key="4">
    <source>
        <dbReference type="ARBA" id="ARBA00022528"/>
    </source>
</evidence>
<dbReference type="PANTHER" id="PTHR45825:SF11">
    <property type="entry name" value="ALPHA AMYLASE DOMAIN-CONTAINING PROTEIN"/>
    <property type="match status" value="1"/>
</dbReference>
<dbReference type="UniPathway" id="UPA00152"/>
<dbReference type="GO" id="GO:0009507">
    <property type="term" value="C:chloroplast"/>
    <property type="evidence" value="ECO:0007669"/>
    <property type="project" value="UniProtKB-SubCell"/>
</dbReference>
<dbReference type="Pfam" id="PF00534">
    <property type="entry name" value="Glycos_transf_1"/>
    <property type="match status" value="1"/>
</dbReference>
<reference evidence="14" key="1">
    <citation type="journal article" date="2017" name="Nature">
        <title>The genome of Chenopodium quinoa.</title>
        <authorList>
            <person name="Jarvis D.E."/>
            <person name="Ho Y.S."/>
            <person name="Lightfoot D.J."/>
            <person name="Schmoeckel S.M."/>
            <person name="Li B."/>
            <person name="Borm T.J.A."/>
            <person name="Ohyanagi H."/>
            <person name="Mineta K."/>
            <person name="Michell C.T."/>
            <person name="Saber N."/>
            <person name="Kharbatia N.M."/>
            <person name="Rupper R.R."/>
            <person name="Sharp A.R."/>
            <person name="Dally N."/>
            <person name="Boughton B.A."/>
            <person name="Woo Y.H."/>
            <person name="Gao G."/>
            <person name="Schijlen E.G.W.M."/>
            <person name="Guo X."/>
            <person name="Momin A.A."/>
            <person name="Negrao S."/>
            <person name="Al-Babili S."/>
            <person name="Gehring C."/>
            <person name="Roessner U."/>
            <person name="Jung C."/>
            <person name="Murphy K."/>
            <person name="Arold S.T."/>
            <person name="Gojobori T."/>
            <person name="van der Linden C.G."/>
            <person name="van Loo E.N."/>
            <person name="Jellen E.N."/>
            <person name="Maughan P.J."/>
            <person name="Tester M."/>
        </authorList>
    </citation>
    <scope>NUCLEOTIDE SEQUENCE [LARGE SCALE GENOMIC DNA]</scope>
    <source>
        <strain evidence="14">cv. PI 614886</strain>
    </source>
</reference>
<evidence type="ECO:0000313" key="14">
    <source>
        <dbReference type="EnsemblPlants" id="AUR62006085-RA:cds"/>
    </source>
</evidence>
<protein>
    <recommendedName>
        <fullName evidence="11">Starch synthase, chloroplastic/amyloplastic</fullName>
        <ecNumber evidence="11">2.4.1.-</ecNumber>
    </recommendedName>
</protein>
<dbReference type="GO" id="GO:0009011">
    <property type="term" value="F:alpha-1,4-glucan glucosyltransferase (ADP-glucose donor) activity"/>
    <property type="evidence" value="ECO:0007669"/>
    <property type="project" value="UniProtKB-EC"/>
</dbReference>
<keyword evidence="8 11" id="KW-0750">Starch biosynthesis</keyword>
<evidence type="ECO:0000256" key="7">
    <source>
        <dbReference type="ARBA" id="ARBA00022679"/>
    </source>
</evidence>
<evidence type="ECO:0000256" key="9">
    <source>
        <dbReference type="ARBA" id="ARBA00022946"/>
    </source>
</evidence>
<dbReference type="HAMAP" id="MF_00484">
    <property type="entry name" value="Glycogen_synth"/>
    <property type="match status" value="1"/>
</dbReference>
<comment type="subcellular location">
    <subcellularLocation>
        <location evidence="11">Plastid</location>
        <location evidence="11">Chloroplast</location>
    </subcellularLocation>
    <subcellularLocation>
        <location evidence="11">Plastid</location>
        <location evidence="11">Amyloplast</location>
    </subcellularLocation>
</comment>